<dbReference type="GO" id="GO:0009244">
    <property type="term" value="P:lipopolysaccharide core region biosynthetic process"/>
    <property type="evidence" value="ECO:0007669"/>
    <property type="project" value="TreeGrafter"/>
</dbReference>
<reference evidence="3 4" key="1">
    <citation type="submission" date="2015-11" db="EMBL/GenBank/DDBJ databases">
        <title>Genomic analysis of 38 Legionella species identifies large and diverse effector repertoires.</title>
        <authorList>
            <person name="Burstein D."/>
            <person name="Amaro F."/>
            <person name="Zusman T."/>
            <person name="Lifshitz Z."/>
            <person name="Cohen O."/>
            <person name="Gilbert J.A."/>
            <person name="Pupko T."/>
            <person name="Shuman H.A."/>
            <person name="Segal G."/>
        </authorList>
    </citation>
    <scope>NUCLEOTIDE SEQUENCE [LARGE SCALE GENOMIC DNA]</scope>
    <source>
        <strain evidence="3 4">ATCC 43878</strain>
    </source>
</reference>
<dbReference type="SUPFAM" id="SSF53756">
    <property type="entry name" value="UDP-Glycosyltransferase/glycogen phosphorylase"/>
    <property type="match status" value="1"/>
</dbReference>
<dbReference type="GO" id="GO:0005829">
    <property type="term" value="C:cytosol"/>
    <property type="evidence" value="ECO:0007669"/>
    <property type="project" value="TreeGrafter"/>
</dbReference>
<protein>
    <submittedName>
        <fullName evidence="3">Glycosyltransferase</fullName>
    </submittedName>
</protein>
<gene>
    <name evidence="3" type="ORF">Lbru_1125</name>
</gene>
<dbReference type="STRING" id="29422.Lbru_1125"/>
<evidence type="ECO:0000256" key="2">
    <source>
        <dbReference type="ARBA" id="ARBA00022679"/>
    </source>
</evidence>
<dbReference type="Gene3D" id="3.40.50.2000">
    <property type="entry name" value="Glycogen Phosphorylase B"/>
    <property type="match status" value="2"/>
</dbReference>
<organism evidence="3 4">
    <name type="scientific">Legionella brunensis</name>
    <dbReference type="NCBI Taxonomy" id="29422"/>
    <lineage>
        <taxon>Bacteria</taxon>
        <taxon>Pseudomonadati</taxon>
        <taxon>Pseudomonadota</taxon>
        <taxon>Gammaproteobacteria</taxon>
        <taxon>Legionellales</taxon>
        <taxon>Legionellaceae</taxon>
        <taxon>Legionella</taxon>
    </lineage>
</organism>
<evidence type="ECO:0000256" key="1">
    <source>
        <dbReference type="ARBA" id="ARBA00022676"/>
    </source>
</evidence>
<dbReference type="PANTHER" id="PTHR30160">
    <property type="entry name" value="TETRAACYLDISACCHARIDE 4'-KINASE-RELATED"/>
    <property type="match status" value="1"/>
</dbReference>
<dbReference type="PATRIC" id="fig|29422.6.peg.1182"/>
<keyword evidence="1" id="KW-0328">Glycosyltransferase</keyword>
<sequence>MALPALHGLAQCNVDLVLYGQPWIKDLLGGMPYPLKILPQRKVYQSYRQNQIKYSLLLRSSSFSAAFLSFLAGKKNFGYRGGLRSFFLTSSLPKTYCHYVEHFWRLAQFTAYQLGYSQNFLPLPPKITLTVSLTKQQAAKKLLAQLGIPSNFWILCPGATGKGIRGEEKIWPYWLEFSRRLIQKQIPVVACPGPNELTNFKRLLAPGVNIIEGLDLGIYAAIISQASQVIANDSGPMHIAAACETSVLGIFGMTDPMISHPWGGKFVGKKGVWPSIDVVERTLVTQNKALSKFFSHS</sequence>
<dbReference type="Pfam" id="PF01075">
    <property type="entry name" value="Glyco_transf_9"/>
    <property type="match status" value="1"/>
</dbReference>
<dbReference type="EMBL" id="LNXV01000008">
    <property type="protein sequence ID" value="KTC84910.1"/>
    <property type="molecule type" value="Genomic_DNA"/>
</dbReference>
<proteinExistence type="predicted"/>
<dbReference type="InterPro" id="IPR002201">
    <property type="entry name" value="Glyco_trans_9"/>
</dbReference>
<evidence type="ECO:0000313" key="3">
    <source>
        <dbReference type="EMBL" id="KTC84910.1"/>
    </source>
</evidence>
<dbReference type="Proteomes" id="UP000054742">
    <property type="component" value="Unassembled WGS sequence"/>
</dbReference>
<dbReference type="GO" id="GO:0008713">
    <property type="term" value="F:ADP-heptose-lipopolysaccharide heptosyltransferase activity"/>
    <property type="evidence" value="ECO:0007669"/>
    <property type="project" value="TreeGrafter"/>
</dbReference>
<keyword evidence="2 3" id="KW-0808">Transferase</keyword>
<dbReference type="InterPro" id="IPR051199">
    <property type="entry name" value="LPS_LOS_Heptosyltrfase"/>
</dbReference>
<comment type="caution">
    <text evidence="3">The sequence shown here is derived from an EMBL/GenBank/DDBJ whole genome shotgun (WGS) entry which is preliminary data.</text>
</comment>
<evidence type="ECO:0000313" key="4">
    <source>
        <dbReference type="Proteomes" id="UP000054742"/>
    </source>
</evidence>
<dbReference type="AlphaFoldDB" id="A0A0W0SNM8"/>
<keyword evidence="4" id="KW-1185">Reference proteome</keyword>
<name>A0A0W0SNM8_9GAMM</name>
<accession>A0A0W0SNM8</accession>